<dbReference type="InterPro" id="IPR029062">
    <property type="entry name" value="Class_I_gatase-like"/>
</dbReference>
<comment type="caution">
    <text evidence="2">The sequence shown here is derived from an EMBL/GenBank/DDBJ whole genome shotgun (WGS) entry which is preliminary data.</text>
</comment>
<gene>
    <name evidence="2" type="ORF">PBS001_LOCUS6253</name>
</gene>
<proteinExistence type="predicted"/>
<dbReference type="InterPro" id="IPR050325">
    <property type="entry name" value="Prot/Nucl_acid_deglycase"/>
</dbReference>
<keyword evidence="3" id="KW-1185">Reference proteome</keyword>
<dbReference type="SUPFAM" id="SSF52317">
    <property type="entry name" value="Class I glutamine amidotransferase-like"/>
    <property type="match status" value="1"/>
</dbReference>
<reference evidence="2 3" key="1">
    <citation type="submission" date="2021-11" db="EMBL/GenBank/DDBJ databases">
        <authorList>
            <person name="Islam A."/>
            <person name="Islam S."/>
            <person name="Flora M.S."/>
            <person name="Rahman M."/>
            <person name="Ziaur R.M."/>
            <person name="Epstein J.H."/>
            <person name="Hassan M."/>
            <person name="Klassen M."/>
            <person name="Woodard K."/>
            <person name="Webb A."/>
            <person name="Webby R.J."/>
            <person name="El Zowalaty M.E."/>
        </authorList>
    </citation>
    <scope>NUCLEOTIDE SEQUENCE [LARGE SCALE GENOMIC DNA]</scope>
    <source>
        <strain evidence="2">Pbs1</strain>
    </source>
</reference>
<protein>
    <recommendedName>
        <fullName evidence="1">DJ-1/PfpI domain-containing protein</fullName>
    </recommendedName>
</protein>
<dbReference type="EMBL" id="CAKLCB010000312">
    <property type="protein sequence ID" value="CAH0519736.1"/>
    <property type="molecule type" value="Genomic_DNA"/>
</dbReference>
<dbReference type="Pfam" id="PF01965">
    <property type="entry name" value="DJ-1_PfpI"/>
    <property type="match status" value="1"/>
</dbReference>
<name>A0ABN8D5N0_9STRA</name>
<dbReference type="Gene3D" id="3.40.50.880">
    <property type="match status" value="1"/>
</dbReference>
<dbReference type="PANTHER" id="PTHR48094">
    <property type="entry name" value="PROTEIN/NUCLEIC ACID DEGLYCASE DJ-1-RELATED"/>
    <property type="match status" value="1"/>
</dbReference>
<dbReference type="Proteomes" id="UP001158986">
    <property type="component" value="Unassembled WGS sequence"/>
</dbReference>
<accession>A0ABN8D5N0</accession>
<evidence type="ECO:0000313" key="3">
    <source>
        <dbReference type="Proteomes" id="UP001158986"/>
    </source>
</evidence>
<feature type="domain" description="DJ-1/PfpI" evidence="1">
    <location>
        <begin position="28"/>
        <end position="109"/>
    </location>
</feature>
<dbReference type="InterPro" id="IPR002818">
    <property type="entry name" value="DJ-1/PfpI"/>
</dbReference>
<evidence type="ECO:0000259" key="1">
    <source>
        <dbReference type="Pfam" id="PF01965"/>
    </source>
</evidence>
<evidence type="ECO:0000313" key="2">
    <source>
        <dbReference type="EMBL" id="CAH0519736.1"/>
    </source>
</evidence>
<dbReference type="PANTHER" id="PTHR48094:SF12">
    <property type="entry name" value="PARKINSON DISEASE PROTEIN 7 HOMOLOG"/>
    <property type="match status" value="1"/>
</dbReference>
<organism evidence="2 3">
    <name type="scientific">Peronospora belbahrii</name>
    <dbReference type="NCBI Taxonomy" id="622444"/>
    <lineage>
        <taxon>Eukaryota</taxon>
        <taxon>Sar</taxon>
        <taxon>Stramenopiles</taxon>
        <taxon>Oomycota</taxon>
        <taxon>Peronosporomycetes</taxon>
        <taxon>Peronosporales</taxon>
        <taxon>Peronosporaceae</taxon>
        <taxon>Peronospora</taxon>
    </lineage>
</organism>
<sequence>MSRLSHPLRVAITEIVSPKPTELIPASIGCEEIEVAALCGILARGGVRVTVANVGGELHHVVKLAQGTGVQADKPIEFCVNDAYDVIAVPGGAKTLGSCQMLTTLLKDQKAERS</sequence>